<keyword evidence="3" id="KW-0732">Signal</keyword>
<dbReference type="Proteomes" id="UP001163046">
    <property type="component" value="Unassembled WGS sequence"/>
</dbReference>
<evidence type="ECO:0000256" key="4">
    <source>
        <dbReference type="ARBA" id="ARBA00022989"/>
    </source>
</evidence>
<keyword evidence="5" id="KW-0472">Membrane</keyword>
<name>A0A9W9YWA9_9CNID</name>
<dbReference type="PROSITE" id="PS50104">
    <property type="entry name" value="TIR"/>
    <property type="match status" value="1"/>
</dbReference>
<comment type="caution">
    <text evidence="7">The sequence shown here is derived from an EMBL/GenBank/DDBJ whole genome shotgun (WGS) entry which is preliminary data.</text>
</comment>
<dbReference type="GO" id="GO:0038023">
    <property type="term" value="F:signaling receptor activity"/>
    <property type="evidence" value="ECO:0007669"/>
    <property type="project" value="TreeGrafter"/>
</dbReference>
<evidence type="ECO:0000256" key="2">
    <source>
        <dbReference type="ARBA" id="ARBA00022692"/>
    </source>
</evidence>
<dbReference type="PANTHER" id="PTHR24365:SF541">
    <property type="entry name" value="PROTEIN TOLL-RELATED"/>
    <property type="match status" value="1"/>
</dbReference>
<dbReference type="Pfam" id="PF13676">
    <property type="entry name" value="TIR_2"/>
    <property type="match status" value="1"/>
</dbReference>
<dbReference type="PANTHER" id="PTHR24365">
    <property type="entry name" value="TOLL-LIKE RECEPTOR"/>
    <property type="match status" value="1"/>
</dbReference>
<keyword evidence="7" id="KW-0675">Receptor</keyword>
<proteinExistence type="predicted"/>
<evidence type="ECO:0000313" key="8">
    <source>
        <dbReference type="Proteomes" id="UP001163046"/>
    </source>
</evidence>
<feature type="domain" description="TIR" evidence="6">
    <location>
        <begin position="1"/>
        <end position="120"/>
    </location>
</feature>
<dbReference type="OrthoDB" id="5976852at2759"/>
<dbReference type="GO" id="GO:0005886">
    <property type="term" value="C:plasma membrane"/>
    <property type="evidence" value="ECO:0007669"/>
    <property type="project" value="TreeGrafter"/>
</dbReference>
<dbReference type="AlphaFoldDB" id="A0A9W9YWA9"/>
<keyword evidence="4" id="KW-1133">Transmembrane helix</keyword>
<dbReference type="GO" id="GO:0007165">
    <property type="term" value="P:signal transduction"/>
    <property type="evidence" value="ECO:0007669"/>
    <property type="project" value="InterPro"/>
</dbReference>
<keyword evidence="2" id="KW-0812">Transmembrane</keyword>
<gene>
    <name evidence="7" type="primary">tlr21_2</name>
    <name evidence="7" type="ORF">OS493_040515</name>
</gene>
<sequence length="141" mass="16518">MAYYKRILPTGFKYDAFIIFNFEDQEWVNGTLLRILEKEQVEKTVAVVSENFFKSEYCEFELNKAIERLVEKCDDSIIVIRKDKVSSEKLPEALKKRSFIDYSDSTERKSWVSKLIKALESNRDEENLSINDEDNCPSPSV</sequence>
<dbReference type="EMBL" id="MU827224">
    <property type="protein sequence ID" value="KAJ7367419.1"/>
    <property type="molecule type" value="Genomic_DNA"/>
</dbReference>
<comment type="subcellular location">
    <subcellularLocation>
        <location evidence="1">Membrane</location>
    </subcellularLocation>
</comment>
<dbReference type="Gene3D" id="3.40.50.10140">
    <property type="entry name" value="Toll/interleukin-1 receptor homology (TIR) domain"/>
    <property type="match status" value="1"/>
</dbReference>
<evidence type="ECO:0000256" key="5">
    <source>
        <dbReference type="ARBA" id="ARBA00023136"/>
    </source>
</evidence>
<evidence type="ECO:0000313" key="7">
    <source>
        <dbReference type="EMBL" id="KAJ7367419.1"/>
    </source>
</evidence>
<keyword evidence="8" id="KW-1185">Reference proteome</keyword>
<evidence type="ECO:0000259" key="6">
    <source>
        <dbReference type="PROSITE" id="PS50104"/>
    </source>
</evidence>
<protein>
    <submittedName>
        <fullName evidence="7">Toll-like receptor</fullName>
    </submittedName>
</protein>
<evidence type="ECO:0000256" key="3">
    <source>
        <dbReference type="ARBA" id="ARBA00022729"/>
    </source>
</evidence>
<evidence type="ECO:0000256" key="1">
    <source>
        <dbReference type="ARBA" id="ARBA00004370"/>
    </source>
</evidence>
<reference evidence="7" key="1">
    <citation type="submission" date="2023-01" db="EMBL/GenBank/DDBJ databases">
        <title>Genome assembly of the deep-sea coral Lophelia pertusa.</title>
        <authorList>
            <person name="Herrera S."/>
            <person name="Cordes E."/>
        </authorList>
    </citation>
    <scope>NUCLEOTIDE SEQUENCE</scope>
    <source>
        <strain evidence="7">USNM1676648</strain>
        <tissue evidence="7">Polyp</tissue>
    </source>
</reference>
<dbReference type="InterPro" id="IPR035897">
    <property type="entry name" value="Toll_tir_struct_dom_sf"/>
</dbReference>
<accession>A0A9W9YWA9</accession>
<dbReference type="SUPFAM" id="SSF52200">
    <property type="entry name" value="Toll/Interleukin receptor TIR domain"/>
    <property type="match status" value="1"/>
</dbReference>
<organism evidence="7 8">
    <name type="scientific">Desmophyllum pertusum</name>
    <dbReference type="NCBI Taxonomy" id="174260"/>
    <lineage>
        <taxon>Eukaryota</taxon>
        <taxon>Metazoa</taxon>
        <taxon>Cnidaria</taxon>
        <taxon>Anthozoa</taxon>
        <taxon>Hexacorallia</taxon>
        <taxon>Scleractinia</taxon>
        <taxon>Caryophylliina</taxon>
        <taxon>Caryophylliidae</taxon>
        <taxon>Desmophyllum</taxon>
    </lineage>
</organism>
<dbReference type="InterPro" id="IPR000157">
    <property type="entry name" value="TIR_dom"/>
</dbReference>